<dbReference type="PROSITE" id="PS51900">
    <property type="entry name" value="CB"/>
    <property type="match status" value="1"/>
</dbReference>
<evidence type="ECO:0000256" key="2">
    <source>
        <dbReference type="ARBA" id="ARBA00022908"/>
    </source>
</evidence>
<dbReference type="Pfam" id="PF02899">
    <property type="entry name" value="Phage_int_SAM_1"/>
    <property type="match status" value="1"/>
</dbReference>
<evidence type="ECO:0000256" key="3">
    <source>
        <dbReference type="ARBA" id="ARBA00023125"/>
    </source>
</evidence>
<keyword evidence="2" id="KW-0229">DNA integration</keyword>
<dbReference type="Pfam" id="PF00589">
    <property type="entry name" value="Phage_integrase"/>
    <property type="match status" value="1"/>
</dbReference>
<feature type="domain" description="Core-binding (CB)" evidence="7">
    <location>
        <begin position="43"/>
        <end position="133"/>
    </location>
</feature>
<dbReference type="InterPro" id="IPR010998">
    <property type="entry name" value="Integrase_recombinase_N"/>
</dbReference>
<evidence type="ECO:0000256" key="5">
    <source>
        <dbReference type="PROSITE-ProRule" id="PRU01248"/>
    </source>
</evidence>
<dbReference type="PANTHER" id="PTHR30349">
    <property type="entry name" value="PHAGE INTEGRASE-RELATED"/>
    <property type="match status" value="1"/>
</dbReference>
<dbReference type="PANTHER" id="PTHR30349:SF41">
    <property type="entry name" value="INTEGRASE_RECOMBINASE PROTEIN MJ0367-RELATED"/>
    <property type="match status" value="1"/>
</dbReference>
<dbReference type="InterPro" id="IPR050090">
    <property type="entry name" value="Tyrosine_recombinase_XerCD"/>
</dbReference>
<dbReference type="GO" id="GO:0015074">
    <property type="term" value="P:DNA integration"/>
    <property type="evidence" value="ECO:0007669"/>
    <property type="project" value="UniProtKB-KW"/>
</dbReference>
<evidence type="ECO:0000313" key="9">
    <source>
        <dbReference type="Proteomes" id="UP000003653"/>
    </source>
</evidence>
<dbReference type="Proteomes" id="UP000003653">
    <property type="component" value="Unassembled WGS sequence"/>
</dbReference>
<dbReference type="Gene3D" id="1.10.443.10">
    <property type="entry name" value="Intergrase catalytic core"/>
    <property type="match status" value="1"/>
</dbReference>
<name>D5P266_9MYCO</name>
<comment type="similarity">
    <text evidence="1">Belongs to the 'phage' integrase family.</text>
</comment>
<dbReference type="InterPro" id="IPR044068">
    <property type="entry name" value="CB"/>
</dbReference>
<feature type="domain" description="Tyr recombinase" evidence="6">
    <location>
        <begin position="182"/>
        <end position="381"/>
    </location>
</feature>
<accession>D5P266</accession>
<dbReference type="GO" id="GO:0003677">
    <property type="term" value="F:DNA binding"/>
    <property type="evidence" value="ECO:0007669"/>
    <property type="project" value="UniProtKB-UniRule"/>
</dbReference>
<organism evidence="8 9">
    <name type="scientific">Mycobacterium parascrofulaceum ATCC BAA-614</name>
    <dbReference type="NCBI Taxonomy" id="525368"/>
    <lineage>
        <taxon>Bacteria</taxon>
        <taxon>Bacillati</taxon>
        <taxon>Actinomycetota</taxon>
        <taxon>Actinomycetes</taxon>
        <taxon>Mycobacteriales</taxon>
        <taxon>Mycobacteriaceae</taxon>
        <taxon>Mycobacterium</taxon>
        <taxon>Mycobacterium simiae complex</taxon>
    </lineage>
</organism>
<dbReference type="HOGENOM" id="CLU_027562_9_6_11"/>
<dbReference type="Gene3D" id="1.10.150.130">
    <property type="match status" value="1"/>
</dbReference>
<dbReference type="GO" id="GO:0006310">
    <property type="term" value="P:DNA recombination"/>
    <property type="evidence" value="ECO:0007669"/>
    <property type="project" value="UniProtKB-KW"/>
</dbReference>
<evidence type="ECO:0000256" key="4">
    <source>
        <dbReference type="ARBA" id="ARBA00023172"/>
    </source>
</evidence>
<dbReference type="EMBL" id="ADNV01000045">
    <property type="protein sequence ID" value="EFG79830.1"/>
    <property type="molecule type" value="Genomic_DNA"/>
</dbReference>
<dbReference type="eggNOG" id="COG4974">
    <property type="taxonomic scope" value="Bacteria"/>
</dbReference>
<proteinExistence type="inferred from homology"/>
<dbReference type="InterPro" id="IPR004107">
    <property type="entry name" value="Integrase_SAM-like_N"/>
</dbReference>
<evidence type="ECO:0000259" key="7">
    <source>
        <dbReference type="PROSITE" id="PS51900"/>
    </source>
</evidence>
<dbReference type="InterPro" id="IPR002104">
    <property type="entry name" value="Integrase_catalytic"/>
</dbReference>
<protein>
    <submittedName>
        <fullName evidence="8">Phage integrase SAM-like domain protein</fullName>
    </submittedName>
</protein>
<dbReference type="AlphaFoldDB" id="D5P266"/>
<dbReference type="InterPro" id="IPR013762">
    <property type="entry name" value="Integrase-like_cat_sf"/>
</dbReference>
<evidence type="ECO:0000256" key="1">
    <source>
        <dbReference type="ARBA" id="ARBA00008857"/>
    </source>
</evidence>
<keyword evidence="9" id="KW-1185">Reference proteome</keyword>
<reference evidence="8 9" key="1">
    <citation type="submission" date="2010-04" db="EMBL/GenBank/DDBJ databases">
        <authorList>
            <person name="Muzny D."/>
            <person name="Qin X."/>
            <person name="Deng J."/>
            <person name="Jiang H."/>
            <person name="Liu Y."/>
            <person name="Qu J."/>
            <person name="Song X.-Z."/>
            <person name="Zhang L."/>
            <person name="Thornton R."/>
            <person name="Coyle M."/>
            <person name="Francisco L."/>
            <person name="Jackson L."/>
            <person name="Javaid M."/>
            <person name="Korchina V."/>
            <person name="Kovar C."/>
            <person name="Mata R."/>
            <person name="Mathew T."/>
            <person name="Ngo R."/>
            <person name="Nguyen L."/>
            <person name="Nguyen N."/>
            <person name="Okwuonu G."/>
            <person name="Ongeri F."/>
            <person name="Pham C."/>
            <person name="Simmons D."/>
            <person name="Wilczek-Boney K."/>
            <person name="Hale W."/>
            <person name="Jakkamsetti A."/>
            <person name="Pham P."/>
            <person name="Ruth R."/>
            <person name="San Lucas F."/>
            <person name="Warren J."/>
            <person name="Zhang J."/>
            <person name="Zhao Z."/>
            <person name="Zhou C."/>
            <person name="Zhu D."/>
            <person name="Lee S."/>
            <person name="Bess C."/>
            <person name="Blankenburg K."/>
            <person name="Forbes L."/>
            <person name="Fu Q."/>
            <person name="Gubbala S."/>
            <person name="Hirani K."/>
            <person name="Jayaseelan J.C."/>
            <person name="Lara F."/>
            <person name="Munidasa M."/>
            <person name="Palculict T."/>
            <person name="Patil S."/>
            <person name="Pu L.-L."/>
            <person name="Saada N."/>
            <person name="Tang L."/>
            <person name="Weissenberger G."/>
            <person name="Zhu Y."/>
            <person name="Hemphill L."/>
            <person name="Shang Y."/>
            <person name="Youmans B."/>
            <person name="Ayvaz T."/>
            <person name="Ross M."/>
            <person name="Santibanez J."/>
            <person name="Aqrawi P."/>
            <person name="Gross S."/>
            <person name="Joshi V."/>
            <person name="Fowler G."/>
            <person name="Nazareth L."/>
            <person name="Reid J."/>
            <person name="Worley K."/>
            <person name="Petrosino J."/>
            <person name="Highlander S."/>
            <person name="Gibbs R."/>
        </authorList>
    </citation>
    <scope>NUCLEOTIDE SEQUENCE [LARGE SCALE GENOMIC DNA]</scope>
    <source>
        <strain evidence="8 9">ATCC BAA-614</strain>
    </source>
</reference>
<sequence length="390" mass="43322">MPYEYPVIRGTTVTLGAMTSFRAERAVSPLDGSQLWVILDSELVMHREASNFLRTLHGADRSPHTIRVYAGRVAAFLGWCAEQGVEWSSISLANLARFKHFLAVTPHRGGRLRSGTTVNATLTAVCEFLRFCARTGVIEQAVADRLAEPRWLRFTPAGFDAGESGQFRMVRARMLKARAQATFPEALSAEQSQRVLACCRRPRERFIATLMHESGLRIGEALGLRRGDLHLLPDSRTLGCAVLGAHIHIRHRANPNGALAKSPFPRSVPTSQAVLSTYADYQFERSEILGEDDCDMVFVNLYHQPLGAPMTYRAAKAFFERLATECGFAVRPHMFRHTAATNWVRAGVDLDVVQRLLGHAALGSTAVYLHARDEDKRRAVEAVAAGEHYR</sequence>
<dbReference type="InterPro" id="IPR011010">
    <property type="entry name" value="DNA_brk_join_enz"/>
</dbReference>
<dbReference type="PROSITE" id="PS51898">
    <property type="entry name" value="TYR_RECOMBINASE"/>
    <property type="match status" value="1"/>
</dbReference>
<keyword evidence="4" id="KW-0233">DNA recombination</keyword>
<evidence type="ECO:0000259" key="6">
    <source>
        <dbReference type="PROSITE" id="PS51898"/>
    </source>
</evidence>
<dbReference type="SUPFAM" id="SSF56349">
    <property type="entry name" value="DNA breaking-rejoining enzymes"/>
    <property type="match status" value="1"/>
</dbReference>
<keyword evidence="3 5" id="KW-0238">DNA-binding</keyword>
<comment type="caution">
    <text evidence="8">The sequence shown here is derived from an EMBL/GenBank/DDBJ whole genome shotgun (WGS) entry which is preliminary data.</text>
</comment>
<gene>
    <name evidence="8" type="ORF">HMPREF0591_0260</name>
</gene>
<evidence type="ECO:0000313" key="8">
    <source>
        <dbReference type="EMBL" id="EFG79830.1"/>
    </source>
</evidence>